<dbReference type="GO" id="GO:0022857">
    <property type="term" value="F:transmembrane transporter activity"/>
    <property type="evidence" value="ECO:0007669"/>
    <property type="project" value="TreeGrafter"/>
</dbReference>
<evidence type="ECO:0000313" key="11">
    <source>
        <dbReference type="Proteomes" id="UP000310532"/>
    </source>
</evidence>
<dbReference type="Pfam" id="PF12704">
    <property type="entry name" value="MacB_PCD"/>
    <property type="match status" value="1"/>
</dbReference>
<evidence type="ECO:0000256" key="3">
    <source>
        <dbReference type="ARBA" id="ARBA00022692"/>
    </source>
</evidence>
<dbReference type="PANTHER" id="PTHR30572:SF4">
    <property type="entry name" value="ABC TRANSPORTER PERMEASE YTRF"/>
    <property type="match status" value="1"/>
</dbReference>
<evidence type="ECO:0000256" key="1">
    <source>
        <dbReference type="ARBA" id="ARBA00004651"/>
    </source>
</evidence>
<dbReference type="InterPro" id="IPR003838">
    <property type="entry name" value="ABC3_permease_C"/>
</dbReference>
<dbReference type="InterPro" id="IPR025857">
    <property type="entry name" value="MacB_PCD"/>
</dbReference>
<evidence type="ECO:0000256" key="7">
    <source>
        <dbReference type="SAM" id="Phobius"/>
    </source>
</evidence>
<feature type="transmembrane region" description="Helical" evidence="7">
    <location>
        <begin position="286"/>
        <end position="307"/>
    </location>
</feature>
<feature type="transmembrane region" description="Helical" evidence="7">
    <location>
        <begin position="328"/>
        <end position="352"/>
    </location>
</feature>
<name>A0A4S2B4Q3_9BACE</name>
<dbReference type="EMBL" id="SRYZ01000005">
    <property type="protein sequence ID" value="TGY08592.1"/>
    <property type="molecule type" value="Genomic_DNA"/>
</dbReference>
<dbReference type="PANTHER" id="PTHR30572">
    <property type="entry name" value="MEMBRANE COMPONENT OF TRANSPORTER-RELATED"/>
    <property type="match status" value="1"/>
</dbReference>
<keyword evidence="5 7" id="KW-0472">Membrane</keyword>
<feature type="transmembrane region" description="Helical" evidence="7">
    <location>
        <begin position="16"/>
        <end position="34"/>
    </location>
</feature>
<proteinExistence type="inferred from homology"/>
<keyword evidence="2" id="KW-1003">Cell membrane</keyword>
<reference evidence="10 11" key="1">
    <citation type="submission" date="2019-04" db="EMBL/GenBank/DDBJ databases">
        <title>Microbes associate with the intestines of laboratory mice.</title>
        <authorList>
            <person name="Navarre W."/>
            <person name="Wong E."/>
            <person name="Huang K."/>
            <person name="Tropini C."/>
            <person name="Ng K."/>
            <person name="Yu B."/>
        </authorList>
    </citation>
    <scope>NUCLEOTIDE SEQUENCE [LARGE SCALE GENOMIC DNA]</scope>
    <source>
        <strain evidence="10 11">NM69_E16B</strain>
    </source>
</reference>
<keyword evidence="11" id="KW-1185">Reference proteome</keyword>
<dbReference type="GO" id="GO:0005886">
    <property type="term" value="C:plasma membrane"/>
    <property type="evidence" value="ECO:0007669"/>
    <property type="project" value="UniProtKB-SubCell"/>
</dbReference>
<feature type="transmembrane region" description="Helical" evidence="7">
    <location>
        <begin position="387"/>
        <end position="413"/>
    </location>
</feature>
<dbReference type="AlphaFoldDB" id="A0A4S2B4Q3"/>
<sequence length="427" mass="48228">MFGQIIRYLWNCRRHNLWIMIELIVITIVSWMVIDPLFVLNYNRGIPDGYDVDGLYRLQLMRNPEDTVSNPADDYRLIMQKLRNIPSVDAATCVLRGAYPSSPGMNANNIVKDTVAITTTYIPFFRGSDFFRTWRFRSASDGTWETLENLEVPDDGIILSEDAAAVLSGGGDMVGQTVHEGNGDGPSYRVVALMRPFKMRNGMQPCAVRLVPIIGEMPEWGFNGMRIFIRAKEGISEERFVEQFLQWSDENLTGGSLVFKDFLPFHEIQAASDLEKGVTNEIRSKYLLAVFFLFNLLLAVSGTFWMNTSGRHEEIGIRLSYGASPGKIRLMLFGEGIALTTVAVLLGCFVYFQWACFEGLYAFGDLYSYEKRMVVTSDSYLPGHFGLHFMIVSLLVYLLMMLVTCLGISVPAYRISTISLVRALKDE</sequence>
<dbReference type="Proteomes" id="UP000310532">
    <property type="component" value="Unassembled WGS sequence"/>
</dbReference>
<evidence type="ECO:0000256" key="5">
    <source>
        <dbReference type="ARBA" id="ARBA00023136"/>
    </source>
</evidence>
<dbReference type="Pfam" id="PF02687">
    <property type="entry name" value="FtsX"/>
    <property type="match status" value="1"/>
</dbReference>
<accession>A0A4S2B4Q3</accession>
<feature type="domain" description="MacB-like periplasmic core" evidence="9">
    <location>
        <begin position="53"/>
        <end position="243"/>
    </location>
</feature>
<comment type="subcellular location">
    <subcellularLocation>
        <location evidence="1">Cell membrane</location>
        <topology evidence="1">Multi-pass membrane protein</topology>
    </subcellularLocation>
</comment>
<keyword evidence="4 7" id="KW-1133">Transmembrane helix</keyword>
<protein>
    <submittedName>
        <fullName evidence="10">FtsX-like permease family protein</fullName>
    </submittedName>
</protein>
<evidence type="ECO:0000259" key="8">
    <source>
        <dbReference type="Pfam" id="PF02687"/>
    </source>
</evidence>
<evidence type="ECO:0000256" key="2">
    <source>
        <dbReference type="ARBA" id="ARBA00022475"/>
    </source>
</evidence>
<evidence type="ECO:0000256" key="4">
    <source>
        <dbReference type="ARBA" id="ARBA00022989"/>
    </source>
</evidence>
<dbReference type="RefSeq" id="WP_136009289.1">
    <property type="nucleotide sequence ID" value="NZ_SRYZ01000005.1"/>
</dbReference>
<dbReference type="InterPro" id="IPR050250">
    <property type="entry name" value="Macrolide_Exporter_MacB"/>
</dbReference>
<evidence type="ECO:0000313" key="10">
    <source>
        <dbReference type="EMBL" id="TGY08592.1"/>
    </source>
</evidence>
<comment type="caution">
    <text evidence="10">The sequence shown here is derived from an EMBL/GenBank/DDBJ whole genome shotgun (WGS) entry which is preliminary data.</text>
</comment>
<feature type="domain" description="ABC3 transporter permease C-terminal" evidence="8">
    <location>
        <begin position="287"/>
        <end position="417"/>
    </location>
</feature>
<gene>
    <name evidence="10" type="ORF">E5355_04105</name>
</gene>
<organism evidence="10 11">
    <name type="scientific">Bacteroides muris</name>
    <name type="common">ex Afrizal et al. 2022</name>
    <dbReference type="NCBI Taxonomy" id="2516960"/>
    <lineage>
        <taxon>Bacteria</taxon>
        <taxon>Pseudomonadati</taxon>
        <taxon>Bacteroidota</taxon>
        <taxon>Bacteroidia</taxon>
        <taxon>Bacteroidales</taxon>
        <taxon>Bacteroidaceae</taxon>
        <taxon>Bacteroides</taxon>
    </lineage>
</organism>
<keyword evidence="3 7" id="KW-0812">Transmembrane</keyword>
<evidence type="ECO:0000256" key="6">
    <source>
        <dbReference type="ARBA" id="ARBA00038076"/>
    </source>
</evidence>
<comment type="similarity">
    <text evidence="6">Belongs to the ABC-4 integral membrane protein family.</text>
</comment>
<evidence type="ECO:0000259" key="9">
    <source>
        <dbReference type="Pfam" id="PF12704"/>
    </source>
</evidence>